<organism evidence="1">
    <name type="scientific">Pedococcus sp. KACC 23699</name>
    <dbReference type="NCBI Taxonomy" id="3149228"/>
    <lineage>
        <taxon>Bacteria</taxon>
        <taxon>Bacillati</taxon>
        <taxon>Actinomycetota</taxon>
        <taxon>Actinomycetes</taxon>
        <taxon>Micrococcales</taxon>
        <taxon>Intrasporangiaceae</taxon>
        <taxon>Pedococcus</taxon>
    </lineage>
</organism>
<dbReference type="RefSeq" id="WP_406830881.1">
    <property type="nucleotide sequence ID" value="NZ_CP157483.1"/>
</dbReference>
<dbReference type="EMBL" id="CP157483">
    <property type="protein sequence ID" value="XBO43445.1"/>
    <property type="molecule type" value="Genomic_DNA"/>
</dbReference>
<accession>A0AAU7JTE2</accession>
<protein>
    <submittedName>
        <fullName evidence="1">DUF3866 family protein</fullName>
    </submittedName>
</protein>
<dbReference type="AlphaFoldDB" id="A0AAU7JTE2"/>
<sequence length="375" mass="38797">MMQWREGTVQEVRGRWPGAVEYAVRLAGDDGDLVRALAYTALVGEPQVGDRVLLNASALLRGLGTGGLAFVVAAPDRLPADPPADPTTASGHIVKARYTPQQQMFMAVDEQDSPHHAALTSGAADAGDLQGLPVVVADLHSALPAVLAGLRAERPDARVVYLMPDGGALPIAFSRAVAGLREAGWLHSTVTVGQAYGGEHEAVTLHSGLLAAKHVLAADVAVVIQGPGNVGTGTSWGYTGVAAGEALNAASTLRGRGVGALRVSDADARERHRGISHHSRTAYGRIALVPADLVVTHPTGEFGELVLRQACELVAEASGPVRLAQVEEDGLDEALRGSPVRLSTMGRGLDEDHAAFLYSAAAGRYAARLLDGAGG</sequence>
<dbReference type="InterPro" id="IPR024479">
    <property type="entry name" value="DUF3866"/>
</dbReference>
<evidence type="ECO:0000313" key="1">
    <source>
        <dbReference type="EMBL" id="XBO43445.1"/>
    </source>
</evidence>
<gene>
    <name evidence="1" type="ORF">ABEG17_18055</name>
</gene>
<dbReference type="Pfam" id="PF12982">
    <property type="entry name" value="DUF3866"/>
    <property type="match status" value="1"/>
</dbReference>
<reference evidence="1" key="1">
    <citation type="submission" date="2024-05" db="EMBL/GenBank/DDBJ databases">
        <authorList>
            <person name="Kim S."/>
            <person name="Heo J."/>
            <person name="Choi H."/>
            <person name="Choi Y."/>
            <person name="Kwon S.-W."/>
            <person name="Kim Y."/>
        </authorList>
    </citation>
    <scope>NUCLEOTIDE SEQUENCE</scope>
    <source>
        <strain evidence="1">KACC 23699</strain>
    </source>
</reference>
<name>A0AAU7JTE2_9MICO</name>
<proteinExistence type="predicted"/>